<keyword evidence="2" id="KW-0472">Membrane</keyword>
<evidence type="ECO:0000256" key="1">
    <source>
        <dbReference type="SAM" id="MobiDB-lite"/>
    </source>
</evidence>
<keyword evidence="2" id="KW-0812">Transmembrane</keyword>
<dbReference type="EMBL" id="BAAALN010000019">
    <property type="protein sequence ID" value="GAA1251330.1"/>
    <property type="molecule type" value="Genomic_DNA"/>
</dbReference>
<protein>
    <recommendedName>
        <fullName evidence="5">Conjugal transfer protein</fullName>
    </recommendedName>
</protein>
<feature type="compositionally biased region" description="Basic residues" evidence="1">
    <location>
        <begin position="124"/>
        <end position="133"/>
    </location>
</feature>
<gene>
    <name evidence="3" type="ORF">GCM10009676_42660</name>
</gene>
<proteinExistence type="predicted"/>
<dbReference type="Proteomes" id="UP001500653">
    <property type="component" value="Unassembled WGS sequence"/>
</dbReference>
<feature type="region of interest" description="Disordered" evidence="1">
    <location>
        <begin position="124"/>
        <end position="167"/>
    </location>
</feature>
<feature type="transmembrane region" description="Helical" evidence="2">
    <location>
        <begin position="96"/>
        <end position="123"/>
    </location>
</feature>
<reference evidence="4" key="1">
    <citation type="journal article" date="2019" name="Int. J. Syst. Evol. Microbiol.">
        <title>The Global Catalogue of Microorganisms (GCM) 10K type strain sequencing project: providing services to taxonomists for standard genome sequencing and annotation.</title>
        <authorList>
            <consortium name="The Broad Institute Genomics Platform"/>
            <consortium name="The Broad Institute Genome Sequencing Center for Infectious Disease"/>
            <person name="Wu L."/>
            <person name="Ma J."/>
        </authorList>
    </citation>
    <scope>NUCLEOTIDE SEQUENCE [LARGE SCALE GENOMIC DNA]</scope>
    <source>
        <strain evidence="4">JCM 13023</strain>
    </source>
</reference>
<evidence type="ECO:0000313" key="3">
    <source>
        <dbReference type="EMBL" id="GAA1251330.1"/>
    </source>
</evidence>
<name>A0ABP4H5P9_9PSEU</name>
<evidence type="ECO:0008006" key="5">
    <source>
        <dbReference type="Google" id="ProtNLM"/>
    </source>
</evidence>
<keyword evidence="2" id="KW-1133">Transmembrane helix</keyword>
<dbReference type="RefSeq" id="WP_253865387.1">
    <property type="nucleotide sequence ID" value="NZ_BAAALN010000019.1"/>
</dbReference>
<organism evidence="3 4">
    <name type="scientific">Prauserella halophila</name>
    <dbReference type="NCBI Taxonomy" id="185641"/>
    <lineage>
        <taxon>Bacteria</taxon>
        <taxon>Bacillati</taxon>
        <taxon>Actinomycetota</taxon>
        <taxon>Actinomycetes</taxon>
        <taxon>Pseudonocardiales</taxon>
        <taxon>Pseudonocardiaceae</taxon>
        <taxon>Prauserella</taxon>
    </lineage>
</organism>
<evidence type="ECO:0000256" key="2">
    <source>
        <dbReference type="SAM" id="Phobius"/>
    </source>
</evidence>
<accession>A0ABP4H5P9</accession>
<evidence type="ECO:0000313" key="4">
    <source>
        <dbReference type="Proteomes" id="UP001500653"/>
    </source>
</evidence>
<feature type="compositionally biased region" description="Low complexity" evidence="1">
    <location>
        <begin position="10"/>
        <end position="25"/>
    </location>
</feature>
<comment type="caution">
    <text evidence="3">The sequence shown here is derived from an EMBL/GenBank/DDBJ whole genome shotgun (WGS) entry which is preliminary data.</text>
</comment>
<keyword evidence="4" id="KW-1185">Reference proteome</keyword>
<feature type="region of interest" description="Disordered" evidence="1">
    <location>
        <begin position="1"/>
        <end position="39"/>
    </location>
</feature>
<sequence length="167" mass="17126">MTEPADRTATESAAPAVPAVPAATRASRKAGSRRAGTGRGRLHQPWRIVVAVVELAVAAVAVWGAFPLWTSAIRDVTVHLDDGSALTSRVYEGDGIALAVALGALALVLVIDAVRQVLLGIAAKGKKRKKRKQPAPDDPADVDPRVPAAAGSDSGPEGAASESRSGR</sequence>
<feature type="transmembrane region" description="Helical" evidence="2">
    <location>
        <begin position="48"/>
        <end position="66"/>
    </location>
</feature>